<dbReference type="InterPro" id="IPR006703">
    <property type="entry name" value="G_AIG1"/>
</dbReference>
<comment type="caution">
    <text evidence="4">The sequence shown here is derived from an EMBL/GenBank/DDBJ whole genome shotgun (WGS) entry which is preliminary data.</text>
</comment>
<feature type="domain" description="AIG1-type G" evidence="3">
    <location>
        <begin position="10"/>
        <end position="172"/>
    </location>
</feature>
<dbReference type="Pfam" id="PF04548">
    <property type="entry name" value="AIG1"/>
    <property type="match status" value="1"/>
</dbReference>
<reference evidence="5" key="1">
    <citation type="journal article" date="2012" name="Science">
        <title>The Paleozoic origin of enzymatic lignin decomposition reconstructed from 31 fungal genomes.</title>
        <authorList>
            <person name="Floudas D."/>
            <person name="Binder M."/>
            <person name="Riley R."/>
            <person name="Barry K."/>
            <person name="Blanchette R.A."/>
            <person name="Henrissat B."/>
            <person name="Martinez A.T."/>
            <person name="Otillar R."/>
            <person name="Spatafora J.W."/>
            <person name="Yadav J.S."/>
            <person name="Aerts A."/>
            <person name="Benoit I."/>
            <person name="Boyd A."/>
            <person name="Carlson A."/>
            <person name="Copeland A."/>
            <person name="Coutinho P.M."/>
            <person name="de Vries R.P."/>
            <person name="Ferreira P."/>
            <person name="Findley K."/>
            <person name="Foster B."/>
            <person name="Gaskell J."/>
            <person name="Glotzer D."/>
            <person name="Gorecki P."/>
            <person name="Heitman J."/>
            <person name="Hesse C."/>
            <person name="Hori C."/>
            <person name="Igarashi K."/>
            <person name="Jurgens J.A."/>
            <person name="Kallen N."/>
            <person name="Kersten P."/>
            <person name="Kohler A."/>
            <person name="Kuees U."/>
            <person name="Kumar T.K.A."/>
            <person name="Kuo A."/>
            <person name="LaButti K."/>
            <person name="Larrondo L.F."/>
            <person name="Lindquist E."/>
            <person name="Ling A."/>
            <person name="Lombard V."/>
            <person name="Lucas S."/>
            <person name="Lundell T."/>
            <person name="Martin R."/>
            <person name="McLaughlin D.J."/>
            <person name="Morgenstern I."/>
            <person name="Morin E."/>
            <person name="Murat C."/>
            <person name="Nagy L.G."/>
            <person name="Nolan M."/>
            <person name="Ohm R.A."/>
            <person name="Patyshakuliyeva A."/>
            <person name="Rokas A."/>
            <person name="Ruiz-Duenas F.J."/>
            <person name="Sabat G."/>
            <person name="Salamov A."/>
            <person name="Samejima M."/>
            <person name="Schmutz J."/>
            <person name="Slot J.C."/>
            <person name="St John F."/>
            <person name="Stenlid J."/>
            <person name="Sun H."/>
            <person name="Sun S."/>
            <person name="Syed K."/>
            <person name="Tsang A."/>
            <person name="Wiebenga A."/>
            <person name="Young D."/>
            <person name="Pisabarro A."/>
            <person name="Eastwood D.C."/>
            <person name="Martin F."/>
            <person name="Cullen D."/>
            <person name="Grigoriev I.V."/>
            <person name="Hibbett D.S."/>
        </authorList>
    </citation>
    <scope>NUCLEOTIDE SEQUENCE [LARGE SCALE GENOMIC DNA]</scope>
    <source>
        <strain evidence="5">RWD-64-598 SS2</strain>
    </source>
</reference>
<dbReference type="PROSITE" id="PS00675">
    <property type="entry name" value="SIGMA54_INTERACT_1"/>
    <property type="match status" value="1"/>
</dbReference>
<evidence type="ECO:0000256" key="2">
    <source>
        <dbReference type="ARBA" id="ARBA00023134"/>
    </source>
</evidence>
<dbReference type="GO" id="GO:0005525">
    <property type="term" value="F:GTP binding"/>
    <property type="evidence" value="ECO:0007669"/>
    <property type="project" value="UniProtKB-KW"/>
</dbReference>
<dbReference type="KEGG" id="cput:CONPUDRAFT_150739"/>
<dbReference type="SUPFAM" id="SSF52540">
    <property type="entry name" value="P-loop containing nucleoside triphosphate hydrolases"/>
    <property type="match status" value="1"/>
</dbReference>
<evidence type="ECO:0000256" key="1">
    <source>
        <dbReference type="ARBA" id="ARBA00022741"/>
    </source>
</evidence>
<dbReference type="InterPro" id="IPR045058">
    <property type="entry name" value="GIMA/IAN/Toc"/>
</dbReference>
<dbReference type="RefSeq" id="XP_007765610.1">
    <property type="nucleotide sequence ID" value="XM_007767420.1"/>
</dbReference>
<keyword evidence="1" id="KW-0547">Nucleotide-binding</keyword>
<dbReference type="PANTHER" id="PTHR10903:SF184">
    <property type="entry name" value="GTP-BINDING PROTEIN A"/>
    <property type="match status" value="1"/>
</dbReference>
<keyword evidence="5" id="KW-1185">Reference proteome</keyword>
<organism evidence="4 5">
    <name type="scientific">Coniophora puteana (strain RWD-64-598)</name>
    <name type="common">Brown rot fungus</name>
    <dbReference type="NCBI Taxonomy" id="741705"/>
    <lineage>
        <taxon>Eukaryota</taxon>
        <taxon>Fungi</taxon>
        <taxon>Dikarya</taxon>
        <taxon>Basidiomycota</taxon>
        <taxon>Agaricomycotina</taxon>
        <taxon>Agaricomycetes</taxon>
        <taxon>Agaricomycetidae</taxon>
        <taxon>Boletales</taxon>
        <taxon>Coniophorineae</taxon>
        <taxon>Coniophoraceae</taxon>
        <taxon>Coniophora</taxon>
    </lineage>
</organism>
<dbReference type="InterPro" id="IPR027417">
    <property type="entry name" value="P-loop_NTPase"/>
</dbReference>
<evidence type="ECO:0000313" key="4">
    <source>
        <dbReference type="EMBL" id="EIW83670.1"/>
    </source>
</evidence>
<dbReference type="Gene3D" id="3.40.50.300">
    <property type="entry name" value="P-loop containing nucleotide triphosphate hydrolases"/>
    <property type="match status" value="1"/>
</dbReference>
<dbReference type="AlphaFoldDB" id="A0A5M3MX64"/>
<name>A0A5M3MX64_CONPW</name>
<sequence>MFVQRADPELNVIIFGESGVGKSSVVNVLVGTPAAKTSQDADTCTLTSERYFAVLESLDERIITLWDTAGLSDSRLGWDSYLDAVSKANELIGELRRAGGIHLLLFVMRAGRMTTLIEKNYKLFSEVLCAGKVHTGIVVTHLENEQNPEDWWRRNENALLQSNIHCNGHACISTLAAPANSLQHDDARETITRLIRDCALIKPMIESKDVWVIRVVEWIWRAFVPKANRPRVRKLARQLQQRCGFLKGEAELLAQKLSNVPDDTSFS</sequence>
<dbReference type="Proteomes" id="UP000053558">
    <property type="component" value="Unassembled WGS sequence"/>
</dbReference>
<gene>
    <name evidence="4" type="ORF">CONPUDRAFT_150739</name>
</gene>
<evidence type="ECO:0000313" key="5">
    <source>
        <dbReference type="Proteomes" id="UP000053558"/>
    </source>
</evidence>
<proteinExistence type="predicted"/>
<protein>
    <recommendedName>
        <fullName evidence="3">AIG1-type G domain-containing protein</fullName>
    </recommendedName>
</protein>
<evidence type="ECO:0000259" key="3">
    <source>
        <dbReference type="Pfam" id="PF04548"/>
    </source>
</evidence>
<accession>A0A5M3MX64</accession>
<keyword evidence="2" id="KW-0342">GTP-binding</keyword>
<dbReference type="InterPro" id="IPR025662">
    <property type="entry name" value="Sigma_54_int_dom_ATP-bd_1"/>
</dbReference>
<dbReference type="OrthoDB" id="8954335at2759"/>
<dbReference type="PANTHER" id="PTHR10903">
    <property type="entry name" value="GTPASE, IMAP FAMILY MEMBER-RELATED"/>
    <property type="match status" value="1"/>
</dbReference>
<dbReference type="EMBL" id="JH711575">
    <property type="protein sequence ID" value="EIW83670.1"/>
    <property type="molecule type" value="Genomic_DNA"/>
</dbReference>
<dbReference type="GeneID" id="19202746"/>